<dbReference type="InterPro" id="IPR024078">
    <property type="entry name" value="LmbE-like_dom_sf"/>
</dbReference>
<keyword evidence="3" id="KW-0808">Transferase</keyword>
<dbReference type="Gene3D" id="3.40.50.2000">
    <property type="entry name" value="Glycogen Phosphorylase B"/>
    <property type="match status" value="2"/>
</dbReference>
<protein>
    <submittedName>
        <fullName evidence="6">PIG-L family deacetylase</fullName>
    </submittedName>
</protein>
<evidence type="ECO:0000256" key="3">
    <source>
        <dbReference type="ARBA" id="ARBA00022679"/>
    </source>
</evidence>
<organism evidence="6 7">
    <name type="scientific">Brachybacterium huguangmaarense</name>
    <dbReference type="NCBI Taxonomy" id="1652028"/>
    <lineage>
        <taxon>Bacteria</taxon>
        <taxon>Bacillati</taxon>
        <taxon>Actinomycetota</taxon>
        <taxon>Actinomycetes</taxon>
        <taxon>Micrococcales</taxon>
        <taxon>Dermabacteraceae</taxon>
        <taxon>Brachybacterium</taxon>
    </lineage>
</organism>
<dbReference type="PANTHER" id="PTHR12526">
    <property type="entry name" value="GLYCOSYLTRANSFERASE"/>
    <property type="match status" value="1"/>
</dbReference>
<dbReference type="Gene3D" id="3.40.50.10320">
    <property type="entry name" value="LmbE-like"/>
    <property type="match status" value="1"/>
</dbReference>
<dbReference type="InterPro" id="IPR003737">
    <property type="entry name" value="GlcNAc_PI_deacetylase-related"/>
</dbReference>
<dbReference type="Pfam" id="PF13439">
    <property type="entry name" value="Glyco_transf_4"/>
    <property type="match status" value="1"/>
</dbReference>
<dbReference type="Pfam" id="PF13692">
    <property type="entry name" value="Glyco_trans_1_4"/>
    <property type="match status" value="1"/>
</dbReference>
<comment type="similarity">
    <text evidence="1">Belongs to the glycosyltransferase group 1 family. Glycosyltransferase 4 subfamily.</text>
</comment>
<name>A0ABY6G463_9MICO</name>
<dbReference type="SUPFAM" id="SSF53756">
    <property type="entry name" value="UDP-Glycosyltransferase/glycogen phosphorylase"/>
    <property type="match status" value="1"/>
</dbReference>
<keyword evidence="7" id="KW-1185">Reference proteome</keyword>
<sequence>MTVLAVHPGAEMFGSDRMFLESVRGLRASGAQVVVALPMSGPLADQLEREGASVAVEPAFVLRKALLRPAGAGRLVTGLIRGTGSAHRLVSRVRPDVIYVSTIIEPLWPVVGRLRRIPVVSHVHEAEASGSRLVSAVLYLPHALSSHVIVNSRFTRDAVGRVLPAVARRAEIVVNGVESPQRPLAPRPTIEGPIRVTYVGRLSPRKAPDLVLDAAKILAADGVPITVTLVGDVFPGYEWFADELRARAAGMPDVPVEFAGFHADVWPWLAAADVLIVPSREDESFGNTVVEGILALRPVVVSDMSGLREAGEGYSTARPVPVDDPAAIATAIRELYENWATVVEATSGSRDVARRRHDPHVYRREVSTVAAAAADGTKRRGAHGALDVQKESGMAGTGSTTPRVGLTASLRGAAKAVVRRASSSAIRVLGTDETYAIAERSTVLISPHPDDETFGCGATIARLRASGQAVRLLVVTDGADSPRPEGVSRDEMILLRQEETRRAMAELGVDGSAITFWDFPDGGASEHLPELVDRLSIFLKEVSPDQVLVTSAADRHPDHAAVGLAARRAIGRLDIAPRLLEYPIWQRVPALLFVRRRSPRAGTGAPAPESAISGQPRLSQSGAFLTQKKAAIAAYASQLPHFPAGWVNDFLLPFEHFAEIQVEEE</sequence>
<proteinExistence type="inferred from homology"/>
<feature type="domain" description="Glycosyltransferase subfamily 4-like N-terminal" evidence="5">
    <location>
        <begin position="14"/>
        <end position="178"/>
    </location>
</feature>
<evidence type="ECO:0000256" key="1">
    <source>
        <dbReference type="ARBA" id="ARBA00009481"/>
    </source>
</evidence>
<dbReference type="PANTHER" id="PTHR12526:SF640">
    <property type="entry name" value="COLANIC ACID BIOSYNTHESIS GLYCOSYLTRANSFERASE WCAL-RELATED"/>
    <property type="match status" value="1"/>
</dbReference>
<accession>A0ABY6G463</accession>
<evidence type="ECO:0000259" key="5">
    <source>
        <dbReference type="Pfam" id="PF13439"/>
    </source>
</evidence>
<dbReference type="InterPro" id="IPR028098">
    <property type="entry name" value="Glyco_trans_4-like_N"/>
</dbReference>
<dbReference type="EMBL" id="CP107020">
    <property type="protein sequence ID" value="UYG17434.1"/>
    <property type="molecule type" value="Genomic_DNA"/>
</dbReference>
<dbReference type="SUPFAM" id="SSF102588">
    <property type="entry name" value="LmbE-like"/>
    <property type="match status" value="1"/>
</dbReference>
<evidence type="ECO:0000313" key="7">
    <source>
        <dbReference type="Proteomes" id="UP001164305"/>
    </source>
</evidence>
<dbReference type="Proteomes" id="UP001164305">
    <property type="component" value="Chromosome"/>
</dbReference>
<dbReference type="Pfam" id="PF02585">
    <property type="entry name" value="PIG-L"/>
    <property type="match status" value="1"/>
</dbReference>
<keyword evidence="2" id="KW-0328">Glycosyltransferase</keyword>
<dbReference type="RefSeq" id="WP_263594643.1">
    <property type="nucleotide sequence ID" value="NZ_CP107020.1"/>
</dbReference>
<evidence type="ECO:0000256" key="2">
    <source>
        <dbReference type="ARBA" id="ARBA00022676"/>
    </source>
</evidence>
<evidence type="ECO:0000256" key="4">
    <source>
        <dbReference type="ARBA" id="ARBA00022833"/>
    </source>
</evidence>
<evidence type="ECO:0000313" key="6">
    <source>
        <dbReference type="EMBL" id="UYG17434.1"/>
    </source>
</evidence>
<gene>
    <name evidence="6" type="ORF">BRM3_03100</name>
</gene>
<keyword evidence="4" id="KW-0862">Zinc</keyword>
<reference evidence="6" key="1">
    <citation type="submission" date="2022-10" db="EMBL/GenBank/DDBJ databases">
        <title>Whole-Genome Sequencing of Brachybacterium huguangmaarense BRM-3, Isolated from Betula schmidtii.</title>
        <authorList>
            <person name="Haam D."/>
        </authorList>
    </citation>
    <scope>NUCLEOTIDE SEQUENCE</scope>
    <source>
        <strain evidence="6">BRM-3</strain>
    </source>
</reference>